<name>A0A0F9PBD7_9ZZZZ</name>
<dbReference type="Gene3D" id="3.40.50.720">
    <property type="entry name" value="NAD(P)-binding Rossmann-like Domain"/>
    <property type="match status" value="1"/>
</dbReference>
<dbReference type="InterPro" id="IPR000683">
    <property type="entry name" value="Gfo/Idh/MocA-like_OxRdtase_N"/>
</dbReference>
<evidence type="ECO:0000259" key="2">
    <source>
        <dbReference type="Pfam" id="PF19051"/>
    </source>
</evidence>
<dbReference type="EMBL" id="LAZR01003115">
    <property type="protein sequence ID" value="KKN21822.1"/>
    <property type="molecule type" value="Genomic_DNA"/>
</dbReference>
<proteinExistence type="predicted"/>
<reference evidence="3" key="1">
    <citation type="journal article" date="2015" name="Nature">
        <title>Complex archaea that bridge the gap between prokaryotes and eukaryotes.</title>
        <authorList>
            <person name="Spang A."/>
            <person name="Saw J.H."/>
            <person name="Jorgensen S.L."/>
            <person name="Zaremba-Niedzwiedzka K."/>
            <person name="Martijn J."/>
            <person name="Lind A.E."/>
            <person name="van Eijk R."/>
            <person name="Schleper C."/>
            <person name="Guy L."/>
            <person name="Ettema T.J."/>
        </authorList>
    </citation>
    <scope>NUCLEOTIDE SEQUENCE</scope>
</reference>
<dbReference type="SUPFAM" id="SSF51735">
    <property type="entry name" value="NAD(P)-binding Rossmann-fold domains"/>
    <property type="match status" value="1"/>
</dbReference>
<dbReference type="AlphaFoldDB" id="A0A0F9PBD7"/>
<dbReference type="PANTHER" id="PTHR43818">
    <property type="entry name" value="BCDNA.GH03377"/>
    <property type="match status" value="1"/>
</dbReference>
<gene>
    <name evidence="3" type="ORF">LCGC14_0921470</name>
</gene>
<dbReference type="Gene3D" id="3.30.360.10">
    <property type="entry name" value="Dihydrodipicolinate Reductase, domain 2"/>
    <property type="match status" value="1"/>
</dbReference>
<dbReference type="Pfam" id="PF01408">
    <property type="entry name" value="GFO_IDH_MocA"/>
    <property type="match status" value="1"/>
</dbReference>
<evidence type="ECO:0008006" key="4">
    <source>
        <dbReference type="Google" id="ProtNLM"/>
    </source>
</evidence>
<feature type="domain" description="Gfo/Idh/MocA-like oxidoreductase N-terminal" evidence="1">
    <location>
        <begin position="41"/>
        <end position="171"/>
    </location>
</feature>
<dbReference type="PANTHER" id="PTHR43818:SF5">
    <property type="entry name" value="OXIDOREDUCTASE FAMILY PROTEIN"/>
    <property type="match status" value="1"/>
</dbReference>
<dbReference type="InterPro" id="IPR050463">
    <property type="entry name" value="Gfo/Idh/MocA_oxidrdct_glycsds"/>
</dbReference>
<sequence>MKKVQSRRNFLTKSVLAAGAVSIIPRHVLGQGFTAPSDKINLGYIGLGKQGGILSNKFIHNTDAQIVAGSDVWKSKRKAFEGAVSGFYAEARGQSDYKGVKTYLEYQKLLDRKDIDAVVIATPDHWHALMAIDAMNAGKDVYCEKPLTNTVADGRAIVNAVEKNKSIFQTGSMQRSWDRFKKAQEIISSGKLGKISKVLVNVGNPAVPYDLPEEEMPNGLDWNLWCGPSPLLAYNSKVAPQVVDTYPDWRDYKETGGGILADWGAHMFDIAQWCLGMDNSGPVKFMPPEDPKAVRGLRMIYENGTEMVHEDFGRGWAVRFIGSEGILDVARGFLESLPLNIIYEEPFQNPSKMFNEQNNHYQNWLTAIKTRGETICPAETGHRSASVCNVANIAYWLGKDLDWDPVQEQFKGNAEANALLKRTDRIF</sequence>
<evidence type="ECO:0000313" key="3">
    <source>
        <dbReference type="EMBL" id="KKN21822.1"/>
    </source>
</evidence>
<feature type="domain" description="Gfo/Idh/MocA-like oxidoreductase bacterial type C-terminal" evidence="2">
    <location>
        <begin position="210"/>
        <end position="425"/>
    </location>
</feature>
<dbReference type="InterPro" id="IPR036291">
    <property type="entry name" value="NAD(P)-bd_dom_sf"/>
</dbReference>
<evidence type="ECO:0000259" key="1">
    <source>
        <dbReference type="Pfam" id="PF01408"/>
    </source>
</evidence>
<dbReference type="InterPro" id="IPR043906">
    <property type="entry name" value="Gfo/Idh/MocA_OxRdtase_bact_C"/>
</dbReference>
<protein>
    <recommendedName>
        <fullName evidence="4">Gfo/Idh/MocA-like oxidoreductase N-terminal domain-containing protein</fullName>
    </recommendedName>
</protein>
<dbReference type="SUPFAM" id="SSF55347">
    <property type="entry name" value="Glyceraldehyde-3-phosphate dehydrogenase-like, C-terminal domain"/>
    <property type="match status" value="1"/>
</dbReference>
<comment type="caution">
    <text evidence="3">The sequence shown here is derived from an EMBL/GenBank/DDBJ whole genome shotgun (WGS) entry which is preliminary data.</text>
</comment>
<organism evidence="3">
    <name type="scientific">marine sediment metagenome</name>
    <dbReference type="NCBI Taxonomy" id="412755"/>
    <lineage>
        <taxon>unclassified sequences</taxon>
        <taxon>metagenomes</taxon>
        <taxon>ecological metagenomes</taxon>
    </lineage>
</organism>
<accession>A0A0F9PBD7</accession>
<dbReference type="GO" id="GO:0000166">
    <property type="term" value="F:nucleotide binding"/>
    <property type="evidence" value="ECO:0007669"/>
    <property type="project" value="InterPro"/>
</dbReference>
<dbReference type="Pfam" id="PF19051">
    <property type="entry name" value="GFO_IDH_MocA_C2"/>
    <property type="match status" value="1"/>
</dbReference>